<comment type="subcellular location">
    <subcellularLocation>
        <location evidence="1">Nucleus</location>
        <location evidence="1">Nucleolus</location>
    </subcellularLocation>
</comment>
<dbReference type="GO" id="GO:0006364">
    <property type="term" value="P:rRNA processing"/>
    <property type="evidence" value="ECO:0007669"/>
    <property type="project" value="UniProtKB-KW"/>
</dbReference>
<keyword evidence="6" id="KW-0804">Transcription</keyword>
<feature type="repeat" description="WD" evidence="8">
    <location>
        <begin position="244"/>
        <end position="285"/>
    </location>
</feature>
<protein>
    <submittedName>
        <fullName evidence="11">WD repeat-containing protein 75</fullName>
    </submittedName>
</protein>
<dbReference type="Pfam" id="PF23769">
    <property type="entry name" value="Beta-prop_WDR75_2nd"/>
    <property type="match status" value="1"/>
</dbReference>
<keyword evidence="12" id="KW-1185">Reference proteome</keyword>
<dbReference type="GO" id="GO:0005730">
    <property type="term" value="C:nucleolus"/>
    <property type="evidence" value="ECO:0007669"/>
    <property type="project" value="UniProtKB-SubCell"/>
</dbReference>
<feature type="region of interest" description="Disordered" evidence="9">
    <location>
        <begin position="726"/>
        <end position="760"/>
    </location>
</feature>
<sequence>MVAPATLRVVRCGGSSLHGARAVFSADSKYLLCASGDFVKMYSVATEETLRLMGGHADLVTGIQLNPRNHMQLYSSSLDGSIKLWDFMDGIPIKTFTVGSKLLALYALASSEDSVFVVIPKSGERDTFQLVSVKLTKAAGQDLEARELSVVLDGVDASPKHIAFGREGEYVASVKEVNLQVYFFKQKQLNRFSVSTTKTKSGNNHFTCIACHPTEDCIATGHADGKIRLWRNFCHKKEYTFSTLHWHHDTVMDLAFSMEGTSLLSGGVESVLVLWHNESDRQKDFLPRLGSAIEYISMSSDGALCCTLHTDNRITIINSNLRFCKSIQGLIKSTDVKTGLVVDPRTKALVLNGEPGHLQFYCLQSDQQLFSLDIVQRQYIHQAGLNQADLVKVAFSAQGKWLATVEEREEVSDPELQLKLWFYDEETQSFKLNTRINMPHEDHITDMCFRDMDELEDDSLILVTSGRDCVFKVWVVVEDTDPEVQQRVSWSCDFVGSYHNYQATNCCFSEDGSLLAVSFEETVTVWDSVTWDLKCTFCHPPGKIRNICFGRLTCSKYLIGATDYGFLCCWNLLSCALEWSAHLNVLVLQPDPLSEHIAAISWLSKESSFSLWYRIQHSINHILSELMTLSTKSLEERLTPSSKQLAVEESLPVTPFSLLLGKHRRQQSQEGTELRKLVVHNKHEQDSPAVKELLHTPAHVLPSASFLCPIFINSLLISKENKSAEEVADEVEMESEKTDDDSDEERDVTEMEQEDTSPVELLGEMTCKLSKAQEKELRKIRKMDYSWISAF</sequence>
<evidence type="ECO:0000259" key="10">
    <source>
        <dbReference type="Pfam" id="PF23769"/>
    </source>
</evidence>
<dbReference type="PANTHER" id="PTHR44215:SF1">
    <property type="entry name" value="WD REPEAT-CONTAINING PROTEIN 75"/>
    <property type="match status" value="1"/>
</dbReference>
<dbReference type="SUPFAM" id="SSF69322">
    <property type="entry name" value="Tricorn protease domain 2"/>
    <property type="match status" value="1"/>
</dbReference>
<dbReference type="InterPro" id="IPR057644">
    <property type="entry name" value="Beta-prop_WDR75_2nd"/>
</dbReference>
<dbReference type="AlphaFoldDB" id="A0ABC9X2C7"/>
<gene>
    <name evidence="11" type="ORF">GRJ2_001641800</name>
</gene>
<evidence type="ECO:0000313" key="12">
    <source>
        <dbReference type="Proteomes" id="UP001623348"/>
    </source>
</evidence>
<evidence type="ECO:0000256" key="7">
    <source>
        <dbReference type="ARBA" id="ARBA00023242"/>
    </source>
</evidence>
<evidence type="ECO:0000256" key="2">
    <source>
        <dbReference type="ARBA" id="ARBA00022517"/>
    </source>
</evidence>
<feature type="compositionally biased region" description="Acidic residues" evidence="9">
    <location>
        <begin position="726"/>
        <end position="757"/>
    </location>
</feature>
<accession>A0ABC9X2C7</accession>
<keyword evidence="3" id="KW-0698">rRNA processing</keyword>
<dbReference type="InterPro" id="IPR053826">
    <property type="entry name" value="WDR75"/>
</dbReference>
<evidence type="ECO:0000256" key="5">
    <source>
        <dbReference type="ARBA" id="ARBA00022737"/>
    </source>
</evidence>
<evidence type="ECO:0000256" key="4">
    <source>
        <dbReference type="ARBA" id="ARBA00022574"/>
    </source>
</evidence>
<feature type="domain" description="WD repeat-containing protein 75 second beta-propeller" evidence="10">
    <location>
        <begin position="340"/>
        <end position="609"/>
    </location>
</feature>
<dbReference type="InterPro" id="IPR015943">
    <property type="entry name" value="WD40/YVTN_repeat-like_dom_sf"/>
</dbReference>
<dbReference type="Pfam" id="PF23869">
    <property type="entry name" value="Beta-prop_WDR75_1st"/>
    <property type="match status" value="1"/>
</dbReference>
<dbReference type="PROSITE" id="PS50082">
    <property type="entry name" value="WD_REPEATS_2"/>
    <property type="match status" value="2"/>
</dbReference>
<evidence type="ECO:0000256" key="3">
    <source>
        <dbReference type="ARBA" id="ARBA00022552"/>
    </source>
</evidence>
<comment type="caution">
    <text evidence="11">The sequence shown here is derived from an EMBL/GenBank/DDBJ whole genome shotgun (WGS) entry which is preliminary data.</text>
</comment>
<reference evidence="11 12" key="1">
    <citation type="submission" date="2024-06" db="EMBL/GenBank/DDBJ databases">
        <title>The draft genome of Grus japonensis, version 3.</title>
        <authorList>
            <person name="Nabeshima K."/>
            <person name="Suzuki S."/>
            <person name="Onuma M."/>
        </authorList>
    </citation>
    <scope>NUCLEOTIDE SEQUENCE [LARGE SCALE GENOMIC DNA]</scope>
    <source>
        <strain evidence="11 12">451A</strain>
    </source>
</reference>
<dbReference type="SMART" id="SM00320">
    <property type="entry name" value="WD40"/>
    <property type="match status" value="8"/>
</dbReference>
<dbReference type="InterPro" id="IPR036322">
    <property type="entry name" value="WD40_repeat_dom_sf"/>
</dbReference>
<dbReference type="SUPFAM" id="SSF50978">
    <property type="entry name" value="WD40 repeat-like"/>
    <property type="match status" value="1"/>
</dbReference>
<name>A0ABC9X2C7_GRUJA</name>
<feature type="repeat" description="WD" evidence="8">
    <location>
        <begin position="53"/>
        <end position="95"/>
    </location>
</feature>
<keyword evidence="2" id="KW-0690">Ribosome biogenesis</keyword>
<proteinExistence type="predicted"/>
<dbReference type="PROSITE" id="PS50294">
    <property type="entry name" value="WD_REPEATS_REGION"/>
    <property type="match status" value="1"/>
</dbReference>
<keyword evidence="7" id="KW-0539">Nucleus</keyword>
<dbReference type="Proteomes" id="UP001623348">
    <property type="component" value="Unassembled WGS sequence"/>
</dbReference>
<dbReference type="EMBL" id="BAAFJT010000006">
    <property type="protein sequence ID" value="GAB0191765.1"/>
    <property type="molecule type" value="Genomic_DNA"/>
</dbReference>
<evidence type="ECO:0000256" key="6">
    <source>
        <dbReference type="ARBA" id="ARBA00023163"/>
    </source>
</evidence>
<keyword evidence="4 8" id="KW-0853">WD repeat</keyword>
<keyword evidence="5" id="KW-0677">Repeat</keyword>
<evidence type="ECO:0000256" key="1">
    <source>
        <dbReference type="ARBA" id="ARBA00004604"/>
    </source>
</evidence>
<dbReference type="Gene3D" id="2.130.10.10">
    <property type="entry name" value="YVTN repeat-like/Quinoprotein amine dehydrogenase"/>
    <property type="match status" value="3"/>
</dbReference>
<dbReference type="InterPro" id="IPR001680">
    <property type="entry name" value="WD40_rpt"/>
</dbReference>
<evidence type="ECO:0000313" key="11">
    <source>
        <dbReference type="EMBL" id="GAB0191765.1"/>
    </source>
</evidence>
<evidence type="ECO:0000256" key="8">
    <source>
        <dbReference type="PROSITE-ProRule" id="PRU00221"/>
    </source>
</evidence>
<dbReference type="PANTHER" id="PTHR44215">
    <property type="entry name" value="WD REPEAT-CONTAINING PROTEIN 75"/>
    <property type="match status" value="1"/>
</dbReference>
<organism evidence="11 12">
    <name type="scientific">Grus japonensis</name>
    <name type="common">Japanese crane</name>
    <name type="synonym">Red-crowned crane</name>
    <dbReference type="NCBI Taxonomy" id="30415"/>
    <lineage>
        <taxon>Eukaryota</taxon>
        <taxon>Metazoa</taxon>
        <taxon>Chordata</taxon>
        <taxon>Craniata</taxon>
        <taxon>Vertebrata</taxon>
        <taxon>Euteleostomi</taxon>
        <taxon>Archelosauria</taxon>
        <taxon>Archosauria</taxon>
        <taxon>Dinosauria</taxon>
        <taxon>Saurischia</taxon>
        <taxon>Theropoda</taxon>
        <taxon>Coelurosauria</taxon>
        <taxon>Aves</taxon>
        <taxon>Neognathae</taxon>
        <taxon>Neoaves</taxon>
        <taxon>Gruiformes</taxon>
        <taxon>Gruidae</taxon>
        <taxon>Grus</taxon>
    </lineage>
</organism>
<evidence type="ECO:0000256" key="9">
    <source>
        <dbReference type="SAM" id="MobiDB-lite"/>
    </source>
</evidence>